<evidence type="ECO:0000256" key="1">
    <source>
        <dbReference type="SAM" id="MobiDB-lite"/>
    </source>
</evidence>
<evidence type="ECO:0000313" key="2">
    <source>
        <dbReference type="EMBL" id="OAP63573.1"/>
    </source>
</evidence>
<feature type="region of interest" description="Disordered" evidence="1">
    <location>
        <begin position="1"/>
        <end position="35"/>
    </location>
</feature>
<comment type="caution">
    <text evidence="2">The sequence shown here is derived from an EMBL/GenBank/DDBJ whole genome shotgun (WGS) entry which is preliminary data.</text>
</comment>
<dbReference type="RefSeq" id="XP_018696940.1">
    <property type="nucleotide sequence ID" value="XM_018834316.1"/>
</dbReference>
<name>A0A178ZWD9_9EURO</name>
<gene>
    <name evidence="2" type="ORF">AYL99_02800</name>
</gene>
<dbReference type="EMBL" id="LVYI01000002">
    <property type="protein sequence ID" value="OAP63573.1"/>
    <property type="molecule type" value="Genomic_DNA"/>
</dbReference>
<dbReference type="OrthoDB" id="4129452at2759"/>
<evidence type="ECO:0000313" key="3">
    <source>
        <dbReference type="Proteomes" id="UP000078343"/>
    </source>
</evidence>
<reference evidence="2 3" key="1">
    <citation type="submission" date="2016-04" db="EMBL/GenBank/DDBJ databases">
        <title>Draft genome of Fonsecaea erecta CBS 125763.</title>
        <authorList>
            <person name="Weiss V.A."/>
            <person name="Vicente V.A."/>
            <person name="Raittz R.T."/>
            <person name="Moreno L.F."/>
            <person name="De Souza E.M."/>
            <person name="Pedrosa F.O."/>
            <person name="Steffens M.B."/>
            <person name="Faoro H."/>
            <person name="Tadra-Sfeir M.Z."/>
            <person name="Najafzadeh M.J."/>
            <person name="Felipe M.S."/>
            <person name="Teixeira M."/>
            <person name="Sun J."/>
            <person name="Xi L."/>
            <person name="Gomes R."/>
            <person name="De Azevedo C.M."/>
            <person name="Salgado C.G."/>
            <person name="Da Silva M.B."/>
            <person name="Nascimento M.F."/>
            <person name="Queiroz-Telles F."/>
            <person name="Attili D.S."/>
            <person name="Gorbushina A."/>
        </authorList>
    </citation>
    <scope>NUCLEOTIDE SEQUENCE [LARGE SCALE GENOMIC DNA]</scope>
    <source>
        <strain evidence="2 3">CBS 125763</strain>
    </source>
</reference>
<protein>
    <submittedName>
        <fullName evidence="2">Uncharacterized protein</fullName>
    </submittedName>
</protein>
<dbReference type="AlphaFoldDB" id="A0A178ZWD9"/>
<keyword evidence="3" id="KW-1185">Reference proteome</keyword>
<organism evidence="2 3">
    <name type="scientific">Fonsecaea erecta</name>
    <dbReference type="NCBI Taxonomy" id="1367422"/>
    <lineage>
        <taxon>Eukaryota</taxon>
        <taxon>Fungi</taxon>
        <taxon>Dikarya</taxon>
        <taxon>Ascomycota</taxon>
        <taxon>Pezizomycotina</taxon>
        <taxon>Eurotiomycetes</taxon>
        <taxon>Chaetothyriomycetidae</taxon>
        <taxon>Chaetothyriales</taxon>
        <taxon>Herpotrichiellaceae</taxon>
        <taxon>Fonsecaea</taxon>
    </lineage>
</organism>
<dbReference type="Proteomes" id="UP000078343">
    <property type="component" value="Unassembled WGS sequence"/>
</dbReference>
<proteinExistence type="predicted"/>
<accession>A0A178ZWD9</accession>
<sequence length="614" mass="68984">MTVLEQEYRAVSTRSEMSSLGKAAAAGKKRPPHEYADGTIHTLVDRSGQPFEIRVKKSLGGHNGEGFSMACVFVAECVSPSHQDSSSLSSSSSPPPPPRYDGPFVVKIFDPRYSTRLRQEFGVAEFDPHILEDLAQSTRRGDQAVFEYHMTAPYTPPHDLSETSQEILDELTPPILFGDIYSQALADEDVLQAFLADGILATAPTDVDRELFVWLLSQHMFRHEEHMHTYLSQFPSAPVVRMKESLKIQPKLPTNNSRDDETVAALSTATGFGAIVLDLVSGYTMLEFRELCMLSAEEFDEKPAEVREMIPTSRETARQFFEDVNNLLRFPLSVGVQSRDPNLGNIMCSPRLDGSSTGTQLTWIDVGQFQPLLGRQIWAPDTVEIARDASLAMFGTKIDEQQEQDIYSDLSFVFRKVGYSSSLVHDLKLDRFRQWGRKVSMTFAWRAIMEDICIDDWRHGRPVDTQLSICLVRMAKTIMDQEKNITGVPPRETTPERQDWFRRAVLKLHYLLCSESADAPFVTPSGREAAVRFDTLMASAGYPDGQVVVVGRSMAELKSRDGKRTYPSVEEVVLHGAATRIFPVRFWSADQPIESVISELQARYAKVLKARVID</sequence>
<dbReference type="GeneID" id="30006970"/>